<keyword evidence="2" id="KW-0812">Transmembrane</keyword>
<dbReference type="EMBL" id="VMNX01000128">
    <property type="protein sequence ID" value="MPY52244.1"/>
    <property type="molecule type" value="Genomic_DNA"/>
</dbReference>
<feature type="transmembrane region" description="Helical" evidence="2">
    <location>
        <begin position="113"/>
        <end position="135"/>
    </location>
</feature>
<dbReference type="RefSeq" id="WP_152866481.1">
    <property type="nucleotide sequence ID" value="NZ_VMNX01000128.1"/>
</dbReference>
<dbReference type="Pfam" id="PF11361">
    <property type="entry name" value="DUF3159"/>
    <property type="match status" value="1"/>
</dbReference>
<sequence>MTTGLEKNVAAAERRAAATERPVAAAEEKKAPSLLDRMGGPTGLAYTYLPILVFVLANTLLGLKGAIGSAVAVAVGLCVLRLTRKEPVMPAVSGLFGAAVASFIAYRTGSAKGFFLVGIWASLVQAALVLISVLIRRPLVGVVVNLVNGGGQAWRRDKPTLLAYDIATLTLFAVFAARFIVQQWLYEASTTGWLAFAKIAMGFPLFGLAAVVGIWAVRRATKRREVLAGELRPAEAI</sequence>
<evidence type="ECO:0000256" key="2">
    <source>
        <dbReference type="SAM" id="Phobius"/>
    </source>
</evidence>
<evidence type="ECO:0000256" key="1">
    <source>
        <dbReference type="SAM" id="MobiDB-lite"/>
    </source>
</evidence>
<name>A0A5N8WZS0_9ACTN</name>
<evidence type="ECO:0000313" key="3">
    <source>
        <dbReference type="EMBL" id="MPY52244.1"/>
    </source>
</evidence>
<keyword evidence="2" id="KW-1133">Transmembrane helix</keyword>
<dbReference type="Proteomes" id="UP000373149">
    <property type="component" value="Unassembled WGS sequence"/>
</dbReference>
<comment type="caution">
    <text evidence="3">The sequence shown here is derived from an EMBL/GenBank/DDBJ whole genome shotgun (WGS) entry which is preliminary data.</text>
</comment>
<feature type="transmembrane region" description="Helical" evidence="2">
    <location>
        <begin position="47"/>
        <end position="80"/>
    </location>
</feature>
<feature type="transmembrane region" description="Helical" evidence="2">
    <location>
        <begin position="87"/>
        <end position="107"/>
    </location>
</feature>
<accession>A0A5N8WZS0</accession>
<reference evidence="3 4" key="1">
    <citation type="submission" date="2019-09" db="EMBL/GenBank/DDBJ databases">
        <authorList>
            <person name="Duangmal K."/>
            <person name="Teo W.F.A."/>
            <person name="Lipun K."/>
        </authorList>
    </citation>
    <scope>NUCLEOTIDE SEQUENCE [LARGE SCALE GENOMIC DNA]</scope>
    <source>
        <strain evidence="3 4">K1PN6</strain>
    </source>
</reference>
<gene>
    <name evidence="3" type="ORF">FPZ41_28190</name>
</gene>
<dbReference type="AlphaFoldDB" id="A0A5N8WZS0"/>
<feature type="region of interest" description="Disordered" evidence="1">
    <location>
        <begin position="1"/>
        <end position="24"/>
    </location>
</feature>
<dbReference type="PIRSF" id="PIRSF010219">
    <property type="entry name" value="UCP010219"/>
    <property type="match status" value="1"/>
</dbReference>
<keyword evidence="2" id="KW-0472">Membrane</keyword>
<feature type="transmembrane region" description="Helical" evidence="2">
    <location>
        <begin position="161"/>
        <end position="181"/>
    </location>
</feature>
<organism evidence="3 4">
    <name type="scientific">Streptomyces acidicola</name>
    <dbReference type="NCBI Taxonomy" id="2596892"/>
    <lineage>
        <taxon>Bacteria</taxon>
        <taxon>Bacillati</taxon>
        <taxon>Actinomycetota</taxon>
        <taxon>Actinomycetes</taxon>
        <taxon>Kitasatosporales</taxon>
        <taxon>Streptomycetaceae</taxon>
        <taxon>Streptomyces</taxon>
    </lineage>
</organism>
<feature type="transmembrane region" description="Helical" evidence="2">
    <location>
        <begin position="193"/>
        <end position="217"/>
    </location>
</feature>
<protein>
    <submittedName>
        <fullName evidence="3">DUF3159 domain-containing protein</fullName>
    </submittedName>
</protein>
<evidence type="ECO:0000313" key="4">
    <source>
        <dbReference type="Proteomes" id="UP000373149"/>
    </source>
</evidence>
<keyword evidence="4" id="KW-1185">Reference proteome</keyword>
<dbReference type="InterPro" id="IPR016566">
    <property type="entry name" value="UCP010219"/>
</dbReference>
<proteinExistence type="predicted"/>